<reference evidence="1 2" key="1">
    <citation type="submission" date="2018-03" db="EMBL/GenBank/DDBJ databases">
        <title>Genomic Encyclopedia of Archaeal and Bacterial Type Strains, Phase II (KMG-II): from individual species to whole genera.</title>
        <authorList>
            <person name="Goeker M."/>
        </authorList>
    </citation>
    <scope>NUCLEOTIDE SEQUENCE [LARGE SCALE GENOMIC DNA]</scope>
    <source>
        <strain evidence="1 2">DSM 45312</strain>
    </source>
</reference>
<keyword evidence="2" id="KW-1185">Reference proteome</keyword>
<dbReference type="Pfam" id="PF13671">
    <property type="entry name" value="AAA_33"/>
    <property type="match status" value="1"/>
</dbReference>
<evidence type="ECO:0000313" key="1">
    <source>
        <dbReference type="EMBL" id="PSK96408.1"/>
    </source>
</evidence>
<dbReference type="Proteomes" id="UP000240542">
    <property type="component" value="Unassembled WGS sequence"/>
</dbReference>
<accession>A0A2P8DGS7</accession>
<protein>
    <submittedName>
        <fullName evidence="1">AAA domain-containing protein</fullName>
    </submittedName>
</protein>
<proteinExistence type="predicted"/>
<dbReference type="AlphaFoldDB" id="A0A2P8DGS7"/>
<dbReference type="EMBL" id="PYGA01000011">
    <property type="protein sequence ID" value="PSK96408.1"/>
    <property type="molecule type" value="Genomic_DNA"/>
</dbReference>
<name>A0A2P8DGS7_9ACTN</name>
<dbReference type="InterPro" id="IPR027417">
    <property type="entry name" value="P-loop_NTPase"/>
</dbReference>
<dbReference type="Gene3D" id="3.40.50.300">
    <property type="entry name" value="P-loop containing nucleotide triphosphate hydrolases"/>
    <property type="match status" value="1"/>
</dbReference>
<organism evidence="1 2">
    <name type="scientific">Murinocardiopsis flavida</name>
    <dbReference type="NCBI Taxonomy" id="645275"/>
    <lineage>
        <taxon>Bacteria</taxon>
        <taxon>Bacillati</taxon>
        <taxon>Actinomycetota</taxon>
        <taxon>Actinomycetes</taxon>
        <taxon>Streptosporangiales</taxon>
        <taxon>Nocardiopsidaceae</taxon>
        <taxon>Murinocardiopsis</taxon>
    </lineage>
</organism>
<sequence>MPPTVATDPCPGPVPSPDRRLLHYPRRSLVLLGGIPGAGKSTLLSRLYGLTGTEVRTVRSPDGVRVVDSQQSRNALAPWLGAVPYPAWRWVVHLLHYVRILLALCSGGPVIVHETATRPAVRTLISVVCRLARVEPHLLLLDAEPAEARRGQLERGRMVTSRSFRTHGLRWRRLLDRCADGPAAVLSGARSLVLLDRALARRVQRIRFGAGPDGPSDPSAAARRVLQCVPVYSAALLMAL</sequence>
<gene>
    <name evidence="1" type="ORF">CLV63_1112</name>
</gene>
<dbReference type="OrthoDB" id="3523587at2"/>
<dbReference type="SUPFAM" id="SSF52540">
    <property type="entry name" value="P-loop containing nucleoside triphosphate hydrolases"/>
    <property type="match status" value="1"/>
</dbReference>
<evidence type="ECO:0000313" key="2">
    <source>
        <dbReference type="Proteomes" id="UP000240542"/>
    </source>
</evidence>
<comment type="caution">
    <text evidence="1">The sequence shown here is derived from an EMBL/GenBank/DDBJ whole genome shotgun (WGS) entry which is preliminary data.</text>
</comment>
<dbReference type="RefSeq" id="WP_106583815.1">
    <property type="nucleotide sequence ID" value="NZ_PYGA01000011.1"/>
</dbReference>